<evidence type="ECO:0000313" key="2">
    <source>
        <dbReference type="Proteomes" id="UP000270190"/>
    </source>
</evidence>
<gene>
    <name evidence="1" type="ORF">BTBSAS_120019</name>
</gene>
<accession>A0A2X0QF64</accession>
<protein>
    <submittedName>
        <fullName evidence="1">Uncharacterized protein</fullName>
    </submittedName>
</protein>
<organism evidence="1 2">
    <name type="scientific">Brochothrix thermosphacta</name>
    <name type="common">Microbacterium thermosphactum</name>
    <dbReference type="NCBI Taxonomy" id="2756"/>
    <lineage>
        <taxon>Bacteria</taxon>
        <taxon>Bacillati</taxon>
        <taxon>Bacillota</taxon>
        <taxon>Bacilli</taxon>
        <taxon>Bacillales</taxon>
        <taxon>Listeriaceae</taxon>
        <taxon>Brochothrix</taxon>
    </lineage>
</organism>
<dbReference type="EMBL" id="OUNC01000004">
    <property type="protein sequence ID" value="SPP26883.1"/>
    <property type="molecule type" value="Genomic_DNA"/>
</dbReference>
<proteinExistence type="predicted"/>
<name>A0A2X0QF64_BROTH</name>
<reference evidence="2" key="1">
    <citation type="submission" date="2018-04" db="EMBL/GenBank/DDBJ databases">
        <authorList>
            <person name="Illikoud N."/>
        </authorList>
    </citation>
    <scope>NUCLEOTIDE SEQUENCE [LARGE SCALE GENOMIC DNA]</scope>
</reference>
<dbReference type="Proteomes" id="UP000270190">
    <property type="component" value="Unassembled WGS sequence"/>
</dbReference>
<evidence type="ECO:0000313" key="1">
    <source>
        <dbReference type="EMBL" id="SPP26883.1"/>
    </source>
</evidence>
<sequence>MDSIVSILFANLSKINNVSVLRTITVTNVKNEKLMSPIAEMFENNSIRTTAETTVAISDCFHIAIISEPITIINTNKQLTTAEVIPIVTSATIPGLSKCSSLFAAISIKRAIIIPVTKLLSKIA</sequence>
<dbReference type="AlphaFoldDB" id="A0A2X0QF64"/>